<evidence type="ECO:0008006" key="3">
    <source>
        <dbReference type="Google" id="ProtNLM"/>
    </source>
</evidence>
<reference evidence="2" key="1">
    <citation type="submission" date="2016-10" db="EMBL/GenBank/DDBJ databases">
        <authorList>
            <person name="Varghese N."/>
            <person name="Submissions S."/>
        </authorList>
    </citation>
    <scope>NUCLEOTIDE SEQUENCE [LARGE SCALE GENOMIC DNA]</scope>
    <source>
        <strain evidence="2">CGMCC 1.7715</strain>
    </source>
</reference>
<dbReference type="EMBL" id="FOWZ01000003">
    <property type="protein sequence ID" value="SFP25886.1"/>
    <property type="molecule type" value="Genomic_DNA"/>
</dbReference>
<keyword evidence="2" id="KW-1185">Reference proteome</keyword>
<evidence type="ECO:0000313" key="1">
    <source>
        <dbReference type="EMBL" id="SFP25886.1"/>
    </source>
</evidence>
<sequence length="350" mass="38968">MSLGNGPLDQKQLGEAHLSDRSLLDPPPPGLRARFKPGFDRRALLTIDTEEEFDWSKPFTPSGHKVDHLMRIGKFQEFCEGMGVVPVYLVDWPVVSSDLAKEVFPPLVANGRAEIGVQLHPWVNPPQRETVNARNSYAGNLPPDLEREKFDNLVDAIEQNLGVSPLIYRAGRYGVGSETAAILKGRGIAIDTSVRPHHDYSDDGGPDFTRHPDYPYWTDEQRNLLEIPLTTCYWGMLRKQGAMLQPLIRKFPGLGGALAKTGMLERIPLTPEGTTSEEAIRCIDIALDDGFELLVISLHSPSLVPGHTPYVRCEDDLDALYGWMRAVYGYFSLRGVKPTSVGEIMHQVEV</sequence>
<dbReference type="AlphaFoldDB" id="A0A1I5NX40"/>
<dbReference type="CDD" id="cd10935">
    <property type="entry name" value="CE4_WalW"/>
    <property type="match status" value="1"/>
</dbReference>
<name>A0A1I5NX40_9SPHN</name>
<dbReference type="Proteomes" id="UP000199331">
    <property type="component" value="Unassembled WGS sequence"/>
</dbReference>
<dbReference type="GO" id="GO:0005975">
    <property type="term" value="P:carbohydrate metabolic process"/>
    <property type="evidence" value="ECO:0007669"/>
    <property type="project" value="InterPro"/>
</dbReference>
<dbReference type="SUPFAM" id="SSF88713">
    <property type="entry name" value="Glycoside hydrolase/deacetylase"/>
    <property type="match status" value="1"/>
</dbReference>
<protein>
    <recommendedName>
        <fullName evidence="3">WalW protein</fullName>
    </recommendedName>
</protein>
<organism evidence="1 2">
    <name type="scientific">Qipengyuania nanhaisediminis</name>
    <dbReference type="NCBI Taxonomy" id="604088"/>
    <lineage>
        <taxon>Bacteria</taxon>
        <taxon>Pseudomonadati</taxon>
        <taxon>Pseudomonadota</taxon>
        <taxon>Alphaproteobacteria</taxon>
        <taxon>Sphingomonadales</taxon>
        <taxon>Erythrobacteraceae</taxon>
        <taxon>Qipengyuania</taxon>
    </lineage>
</organism>
<dbReference type="Gene3D" id="3.20.20.370">
    <property type="entry name" value="Glycoside hydrolase/deacetylase"/>
    <property type="match status" value="1"/>
</dbReference>
<proteinExistence type="predicted"/>
<dbReference type="STRING" id="604088.SAMN04488060_2131"/>
<evidence type="ECO:0000313" key="2">
    <source>
        <dbReference type="Proteomes" id="UP000199331"/>
    </source>
</evidence>
<accession>A0A1I5NX40</accession>
<gene>
    <name evidence="1" type="ORF">SAMN04488060_2131</name>
</gene>
<dbReference type="InterPro" id="IPR011330">
    <property type="entry name" value="Glyco_hydro/deAcase_b/a-brl"/>
</dbReference>